<dbReference type="InterPro" id="IPR002227">
    <property type="entry name" value="Tyrosinase_Cu-bd"/>
</dbReference>
<dbReference type="EMBL" id="HBEC01042689">
    <property type="protein sequence ID" value="CAD8308901.1"/>
    <property type="molecule type" value="Transcribed_RNA"/>
</dbReference>
<dbReference type="SUPFAM" id="SSF48056">
    <property type="entry name" value="Di-copper centre-containing domain"/>
    <property type="match status" value="1"/>
</dbReference>
<evidence type="ECO:0000259" key="4">
    <source>
        <dbReference type="PROSITE" id="PS00497"/>
    </source>
</evidence>
<keyword evidence="3" id="KW-0732">Signal</keyword>
<keyword evidence="1" id="KW-0479">Metal-binding</keyword>
<proteinExistence type="predicted"/>
<sequence>MATRGAATAAAAAALLLLLLPALASAQVIRVRQPFRTLMSAPEYAKQRDLLILALQHLQQMDADDPESFYQIGSIHGMPAAPYAGVENVTSPYEPNSTRWLGYCDHAGVIFPTWHRPYVLQLELSIRRAAMRIAEQFEFQFGLNVYKEAAETLSWPYWDWAANEPHPAELTDLTILVRVPPRMKWQRIANPFYSYTFQKETSSGASYTESQEIPFWSPAGSPTYRYPYVDNSTNTGYMSNQTGQIDTYNNMYNLTHDWVMNLFNINSWTCFADRGSQLSTPFCPLQSLESVHNWVHLYIGGCELRGESVYVCVRVCACVRVCVHVMAA</sequence>
<evidence type="ECO:0000313" key="5">
    <source>
        <dbReference type="EMBL" id="CAD8308901.1"/>
    </source>
</evidence>
<evidence type="ECO:0000256" key="2">
    <source>
        <dbReference type="ARBA" id="ARBA00023008"/>
    </source>
</evidence>
<dbReference type="Gene3D" id="1.10.1280.10">
    <property type="entry name" value="Di-copper center containing domain from catechol oxidase"/>
    <property type="match status" value="1"/>
</dbReference>
<protein>
    <recommendedName>
        <fullName evidence="4">Tyrosinase copper-binding domain-containing protein</fullName>
    </recommendedName>
</protein>
<dbReference type="PANTHER" id="PTHR11474:SF76">
    <property type="entry name" value="SHKT DOMAIN-CONTAINING PROTEIN"/>
    <property type="match status" value="1"/>
</dbReference>
<accession>A0A6U2JLQ7</accession>
<gene>
    <name evidence="5" type="ORF">CEUR00632_LOCUS19898</name>
    <name evidence="6" type="ORF">CEUR00632_LOCUS19899</name>
</gene>
<dbReference type="Pfam" id="PF00264">
    <property type="entry name" value="Tyrosinase"/>
    <property type="match status" value="1"/>
</dbReference>
<evidence type="ECO:0000256" key="1">
    <source>
        <dbReference type="ARBA" id="ARBA00022723"/>
    </source>
</evidence>
<dbReference type="PANTHER" id="PTHR11474">
    <property type="entry name" value="TYROSINASE FAMILY MEMBER"/>
    <property type="match status" value="1"/>
</dbReference>
<dbReference type="InterPro" id="IPR008922">
    <property type="entry name" value="Di-copper_centre_dom_sf"/>
</dbReference>
<evidence type="ECO:0000256" key="3">
    <source>
        <dbReference type="SAM" id="SignalP"/>
    </source>
</evidence>
<dbReference type="AlphaFoldDB" id="A0A6U2JLQ7"/>
<reference evidence="6" key="1">
    <citation type="submission" date="2021-01" db="EMBL/GenBank/DDBJ databases">
        <authorList>
            <person name="Corre E."/>
            <person name="Pelletier E."/>
            <person name="Niang G."/>
            <person name="Scheremetjew M."/>
            <person name="Finn R."/>
            <person name="Kale V."/>
            <person name="Holt S."/>
            <person name="Cochrane G."/>
            <person name="Meng A."/>
            <person name="Brown T."/>
            <person name="Cohen L."/>
        </authorList>
    </citation>
    <scope>NUCLEOTIDE SEQUENCE</scope>
    <source>
        <strain evidence="6">CCMP219</strain>
    </source>
</reference>
<dbReference type="InterPro" id="IPR050316">
    <property type="entry name" value="Tyrosinase/Hemocyanin"/>
</dbReference>
<dbReference type="EMBL" id="HBEC01042690">
    <property type="protein sequence ID" value="CAD8308903.1"/>
    <property type="molecule type" value="Transcribed_RNA"/>
</dbReference>
<evidence type="ECO:0000313" key="6">
    <source>
        <dbReference type="EMBL" id="CAD8308903.1"/>
    </source>
</evidence>
<dbReference type="PRINTS" id="PR00092">
    <property type="entry name" value="TYROSINASE"/>
</dbReference>
<feature type="chain" id="PRO_5035585367" description="Tyrosinase copper-binding domain-containing protein" evidence="3">
    <location>
        <begin position="27"/>
        <end position="328"/>
    </location>
</feature>
<dbReference type="GO" id="GO:0016491">
    <property type="term" value="F:oxidoreductase activity"/>
    <property type="evidence" value="ECO:0007669"/>
    <property type="project" value="InterPro"/>
</dbReference>
<dbReference type="GO" id="GO:0046872">
    <property type="term" value="F:metal ion binding"/>
    <property type="evidence" value="ECO:0007669"/>
    <property type="project" value="UniProtKB-KW"/>
</dbReference>
<keyword evidence="2" id="KW-0186">Copper</keyword>
<feature type="domain" description="Tyrosinase copper-binding" evidence="4">
    <location>
        <begin position="106"/>
        <end position="123"/>
    </location>
</feature>
<feature type="signal peptide" evidence="3">
    <location>
        <begin position="1"/>
        <end position="26"/>
    </location>
</feature>
<name>A0A6U2JLQ7_9CHLO</name>
<organism evidence="6">
    <name type="scientific">Chlamydomonas euryale</name>
    <dbReference type="NCBI Taxonomy" id="1486919"/>
    <lineage>
        <taxon>Eukaryota</taxon>
        <taxon>Viridiplantae</taxon>
        <taxon>Chlorophyta</taxon>
        <taxon>core chlorophytes</taxon>
        <taxon>Chlorophyceae</taxon>
        <taxon>CS clade</taxon>
        <taxon>Chlamydomonadales</taxon>
        <taxon>Chlamydomonadaceae</taxon>
        <taxon>Chlamydomonas</taxon>
    </lineage>
</organism>
<dbReference type="PROSITE" id="PS00497">
    <property type="entry name" value="TYROSINASE_1"/>
    <property type="match status" value="1"/>
</dbReference>